<name>A0ABQ3NTE9_STRVG</name>
<organism evidence="2 3">
    <name type="scientific">Streptomyces virginiae</name>
    <name type="common">Streptomyces cinnamonensis</name>
    <dbReference type="NCBI Taxonomy" id="1961"/>
    <lineage>
        <taxon>Bacteria</taxon>
        <taxon>Bacillati</taxon>
        <taxon>Actinomycetota</taxon>
        <taxon>Actinomycetes</taxon>
        <taxon>Kitasatosporales</taxon>
        <taxon>Streptomycetaceae</taxon>
        <taxon>Streptomyces</taxon>
    </lineage>
</organism>
<sequence>MNYTSKHAGSRSPAARRPPVPRTRTPCHSDRMPADPWFVSDDPETELELGPDERVFTAALRERATAWPVRTVPPAVSWVAKPEDDTLLVACVGLGDGPNGWPPLVGLHLTGSTLRGDHLDEHFYWLPEPRTPLALDATGTPRELAALAADWFERVLRMRVVRQEWYHRGRRYADRCLFADHADGPFGRYVDGLAPPECRGGAGVPGRPDRVVVLREAQDRHPGPAARLGDPEPGGPFSSY</sequence>
<evidence type="ECO:0000256" key="1">
    <source>
        <dbReference type="SAM" id="MobiDB-lite"/>
    </source>
</evidence>
<reference evidence="3" key="1">
    <citation type="submission" date="2020-09" db="EMBL/GenBank/DDBJ databases">
        <title>Whole genome shotgun sequence of Streptomyces cinnamonensis NBRC 15873.</title>
        <authorList>
            <person name="Komaki H."/>
            <person name="Tamura T."/>
        </authorList>
    </citation>
    <scope>NUCLEOTIDE SEQUENCE [LARGE SCALE GENOMIC DNA]</scope>
    <source>
        <strain evidence="3">NBRC 15873</strain>
    </source>
</reference>
<dbReference type="Proteomes" id="UP000660554">
    <property type="component" value="Unassembled WGS sequence"/>
</dbReference>
<feature type="region of interest" description="Disordered" evidence="1">
    <location>
        <begin position="216"/>
        <end position="240"/>
    </location>
</feature>
<evidence type="ECO:0000313" key="2">
    <source>
        <dbReference type="EMBL" id="GHI16060.1"/>
    </source>
</evidence>
<keyword evidence="3" id="KW-1185">Reference proteome</keyword>
<feature type="region of interest" description="Disordered" evidence="1">
    <location>
        <begin position="1"/>
        <end position="36"/>
    </location>
</feature>
<dbReference type="EMBL" id="BNDV01000012">
    <property type="protein sequence ID" value="GHI16060.1"/>
    <property type="molecule type" value="Genomic_DNA"/>
</dbReference>
<gene>
    <name evidence="2" type="ORF">Scinn_55230</name>
</gene>
<comment type="caution">
    <text evidence="2">The sequence shown here is derived from an EMBL/GenBank/DDBJ whole genome shotgun (WGS) entry which is preliminary data.</text>
</comment>
<evidence type="ECO:0000313" key="3">
    <source>
        <dbReference type="Proteomes" id="UP000660554"/>
    </source>
</evidence>
<protein>
    <submittedName>
        <fullName evidence="2">Uncharacterized protein</fullName>
    </submittedName>
</protein>
<accession>A0ABQ3NTE9</accession>
<proteinExistence type="predicted"/>